<evidence type="ECO:0000256" key="3">
    <source>
        <dbReference type="ARBA" id="ARBA00022679"/>
    </source>
</evidence>
<keyword evidence="3 4" id="KW-0808">Transferase</keyword>
<comment type="pathway">
    <text evidence="2 4">Protein modification; protein ubiquitination.</text>
</comment>
<feature type="domain" description="E3 ubiquitin-protein ligase TRIP12-like TPR repeats" evidence="7">
    <location>
        <begin position="6"/>
        <end position="125"/>
    </location>
</feature>
<evidence type="ECO:0000256" key="1">
    <source>
        <dbReference type="ARBA" id="ARBA00000885"/>
    </source>
</evidence>
<dbReference type="eggNOG" id="KOG0168">
    <property type="taxonomic scope" value="Eukaryota"/>
</dbReference>
<feature type="compositionally biased region" description="Low complexity" evidence="5">
    <location>
        <begin position="678"/>
        <end position="702"/>
    </location>
</feature>
<dbReference type="InterPro" id="IPR004170">
    <property type="entry name" value="WWE_dom"/>
</dbReference>
<reference evidence="8 10" key="2">
    <citation type="journal article" date="2013" name="Nature">
        <title>Insights into bilaterian evolution from three spiralian genomes.</title>
        <authorList>
            <person name="Simakov O."/>
            <person name="Marletaz F."/>
            <person name="Cho S.J."/>
            <person name="Edsinger-Gonzales E."/>
            <person name="Havlak P."/>
            <person name="Hellsten U."/>
            <person name="Kuo D.H."/>
            <person name="Larsson T."/>
            <person name="Lv J."/>
            <person name="Arendt D."/>
            <person name="Savage R."/>
            <person name="Osoegawa K."/>
            <person name="de Jong P."/>
            <person name="Grimwood J."/>
            <person name="Chapman J.A."/>
            <person name="Shapiro H."/>
            <person name="Aerts A."/>
            <person name="Otillar R.P."/>
            <person name="Terry A.Y."/>
            <person name="Boore J.L."/>
            <person name="Grigoriev I.V."/>
            <person name="Lindberg D.R."/>
            <person name="Seaver E.C."/>
            <person name="Weisblat D.A."/>
            <person name="Putnam N.H."/>
            <person name="Rokhsar D.S."/>
        </authorList>
    </citation>
    <scope>NUCLEOTIDE SEQUENCE</scope>
</reference>
<evidence type="ECO:0000313" key="9">
    <source>
        <dbReference type="EnsemblMetazoa" id="HelroP190186"/>
    </source>
</evidence>
<feature type="region of interest" description="Disordered" evidence="5">
    <location>
        <begin position="659"/>
        <end position="702"/>
    </location>
</feature>
<dbReference type="InParanoid" id="T1FRR7"/>
<protein>
    <recommendedName>
        <fullName evidence="4">E3 ubiquitin-protein ligase</fullName>
        <ecNumber evidence="4">2.3.2.26</ecNumber>
    </recommendedName>
</protein>
<evidence type="ECO:0000259" key="7">
    <source>
        <dbReference type="Pfam" id="PF25579"/>
    </source>
</evidence>
<evidence type="ECO:0000256" key="4">
    <source>
        <dbReference type="RuleBase" id="RU369009"/>
    </source>
</evidence>
<dbReference type="PANTHER" id="PTHR45670">
    <property type="entry name" value="E3 UBIQUITIN-PROTEIN LIGASE TRIP12"/>
    <property type="match status" value="1"/>
</dbReference>
<feature type="region of interest" description="Disordered" evidence="5">
    <location>
        <begin position="479"/>
        <end position="506"/>
    </location>
</feature>
<feature type="compositionally biased region" description="Basic residues" evidence="5">
    <location>
        <begin position="819"/>
        <end position="829"/>
    </location>
</feature>
<name>T1FRR7_HELRO</name>
<dbReference type="RefSeq" id="XP_009011084.1">
    <property type="nucleotide sequence ID" value="XM_009012836.1"/>
</dbReference>
<feature type="compositionally biased region" description="Low complexity" evidence="5">
    <location>
        <begin position="660"/>
        <end position="669"/>
    </location>
</feature>
<dbReference type="GO" id="GO:0061630">
    <property type="term" value="F:ubiquitin protein ligase activity"/>
    <property type="evidence" value="ECO:0007669"/>
    <property type="project" value="UniProtKB-UniRule"/>
</dbReference>
<keyword evidence="4" id="KW-0833">Ubl conjugation pathway</keyword>
<feature type="region of interest" description="Disordered" evidence="5">
    <location>
        <begin position="726"/>
        <end position="844"/>
    </location>
</feature>
<feature type="compositionally biased region" description="Low complexity" evidence="5">
    <location>
        <begin position="482"/>
        <end position="506"/>
    </location>
</feature>
<dbReference type="SUPFAM" id="SSF117839">
    <property type="entry name" value="WWE domain"/>
    <property type="match status" value="1"/>
</dbReference>
<dbReference type="KEGG" id="hro:HELRODRAFT_190186"/>
<reference evidence="10" key="1">
    <citation type="submission" date="2012-12" db="EMBL/GenBank/DDBJ databases">
        <authorList>
            <person name="Hellsten U."/>
            <person name="Grimwood J."/>
            <person name="Chapman J.A."/>
            <person name="Shapiro H."/>
            <person name="Aerts A."/>
            <person name="Otillar R.P."/>
            <person name="Terry A.Y."/>
            <person name="Boore J.L."/>
            <person name="Simakov O."/>
            <person name="Marletaz F."/>
            <person name="Cho S.-J."/>
            <person name="Edsinger-Gonzales E."/>
            <person name="Havlak P."/>
            <person name="Kuo D.-H."/>
            <person name="Larsson T."/>
            <person name="Lv J."/>
            <person name="Arendt D."/>
            <person name="Savage R."/>
            <person name="Osoegawa K."/>
            <person name="de Jong P."/>
            <person name="Lindberg D.R."/>
            <person name="Seaver E.C."/>
            <person name="Weisblat D.A."/>
            <person name="Putnam N.H."/>
            <person name="Grigoriev I.V."/>
            <person name="Rokhsar D.S."/>
        </authorList>
    </citation>
    <scope>NUCLEOTIDE SEQUENCE</scope>
</reference>
<dbReference type="HOGENOM" id="CLU_323558_0_0_1"/>
<keyword evidence="10" id="KW-1185">Reference proteome</keyword>
<dbReference type="InterPro" id="IPR045322">
    <property type="entry name" value="HECTD1/TRIP12-like"/>
</dbReference>
<dbReference type="InterPro" id="IPR016024">
    <property type="entry name" value="ARM-type_fold"/>
</dbReference>
<comment type="similarity">
    <text evidence="4">Belongs to the UPL family. K-HECT subfamily.</text>
</comment>
<feature type="compositionally biased region" description="Low complexity" evidence="5">
    <location>
        <begin position="788"/>
        <end position="797"/>
    </location>
</feature>
<dbReference type="GO" id="GO:0006511">
    <property type="term" value="P:ubiquitin-dependent protein catabolic process"/>
    <property type="evidence" value="ECO:0007669"/>
    <property type="project" value="UniProtKB-UniRule"/>
</dbReference>
<dbReference type="OrthoDB" id="271273at2759"/>
<sequence>MASRAGDLTSLVETLDKSDEDSEVLICLVELCQLLAMASEDSMSSFPSKQAVSCLTRLIRGDHFTSDIVLYSCRALFYFIDLSPRSLATVVEAVPALLEKLQVVEYIDIAENALQVLELISRKHEEPILKKNGISSCLKFIDFLSEPAQRKALTIVCNCCKMVKNASDFNYVKNSIDVLTGRLLNQDKKSLESVCLCFHRLIENLSHDESCLKQIANEDLFNKLQRLLIITPSVISSTTYNNIINMMNILCCSSFQLKLLLLQSRISETLLYLLVGSKKDASAALHIELVPRSIQETYETVNLISNLLPPLPHSTNASSSTTTATTTTPMTTALQNINSRSSGSKDFLNQLFSINEVVAAVASACELLGCDVSGEGLHHWQYLDEKGVWKNFGTAEDELIEMSYKAGEHELSIGSDGTQSNHQHILHINFATMQRSYNVEKQMTSSVTSSFSKPLIKSSSSSAATPLATTSIRRMFFRTKTQQQQQSSSSSSHHNKKSAGSSSTTATTASSLLPLSSSSSSNNNSDNIISFHHSTLLDDLITMLLPVTYEVFTATASLAVKHRCLNALLRMIHYSTSDLLRTVLISVPISSLIADMLTSSDVTTLVSSIQLSHLLMDKLSDIFDVYFRRQGVVHQMAHLAQTGMQHMLPGGTNVERISTQHHTSSSSAAMVTKETANQQQSKQSSSISKYDSTSSSSASSSSVMYSKGANYVQMNLVSNVTMTSSSSATASSSSRWSTGGHRIDLSQVSRESSSSSYSTTSSSAPNPTSTVQVRISDVIRSNRRPDHQQQPQFNQNQSASSAVIGSFPSNQGGLPYRSSAHHLPPHHHQYQQPQQQQHHHYQSMLSIHDRRPNNASYTYNSIYNYHMQQQQQQQQLISPLPLPSPQNQYQQLPV</sequence>
<proteinExistence type="inferred from homology"/>
<evidence type="ECO:0000313" key="8">
    <source>
        <dbReference type="EMBL" id="ESO10815.1"/>
    </source>
</evidence>
<dbReference type="InterPro" id="IPR011989">
    <property type="entry name" value="ARM-like"/>
</dbReference>
<feature type="compositionally biased region" description="Polar residues" evidence="5">
    <location>
        <begin position="798"/>
        <end position="812"/>
    </location>
</feature>
<dbReference type="EnsemblMetazoa" id="HelroT190186">
    <property type="protein sequence ID" value="HelroP190186"/>
    <property type="gene ID" value="HelroG190186"/>
</dbReference>
<dbReference type="EMBL" id="KB095858">
    <property type="protein sequence ID" value="ESO10815.1"/>
    <property type="molecule type" value="Genomic_DNA"/>
</dbReference>
<dbReference type="SUPFAM" id="SSF48371">
    <property type="entry name" value="ARM repeat"/>
    <property type="match status" value="1"/>
</dbReference>
<feature type="domain" description="WWE" evidence="6">
    <location>
        <begin position="378"/>
        <end position="444"/>
    </location>
</feature>
<evidence type="ECO:0000259" key="6">
    <source>
        <dbReference type="Pfam" id="PF02825"/>
    </source>
</evidence>
<evidence type="ECO:0000256" key="2">
    <source>
        <dbReference type="ARBA" id="ARBA00004906"/>
    </source>
</evidence>
<dbReference type="Pfam" id="PF02825">
    <property type="entry name" value="WWE"/>
    <property type="match status" value="1"/>
</dbReference>
<dbReference type="Gene3D" id="1.25.10.10">
    <property type="entry name" value="Leucine-rich Repeat Variant"/>
    <property type="match status" value="1"/>
</dbReference>
<organism evidence="9 10">
    <name type="scientific">Helobdella robusta</name>
    <name type="common">Californian leech</name>
    <dbReference type="NCBI Taxonomy" id="6412"/>
    <lineage>
        <taxon>Eukaryota</taxon>
        <taxon>Metazoa</taxon>
        <taxon>Spiralia</taxon>
        <taxon>Lophotrochozoa</taxon>
        <taxon>Annelida</taxon>
        <taxon>Clitellata</taxon>
        <taxon>Hirudinea</taxon>
        <taxon>Rhynchobdellida</taxon>
        <taxon>Glossiphoniidae</taxon>
        <taxon>Helobdella</taxon>
    </lineage>
</organism>
<dbReference type="STRING" id="6412.T1FRR7"/>
<comment type="catalytic activity">
    <reaction evidence="1 4">
        <text>S-ubiquitinyl-[E2 ubiquitin-conjugating enzyme]-L-cysteine + [acceptor protein]-L-lysine = [E2 ubiquitin-conjugating enzyme]-L-cysteine + N(6)-ubiquitinyl-[acceptor protein]-L-lysine.</text>
        <dbReference type="EC" id="2.3.2.26"/>
    </reaction>
</comment>
<dbReference type="AlphaFoldDB" id="T1FRR7"/>
<dbReference type="InterPro" id="IPR037197">
    <property type="entry name" value="WWE_dom_sf"/>
</dbReference>
<evidence type="ECO:0000256" key="5">
    <source>
        <dbReference type="SAM" id="MobiDB-lite"/>
    </source>
</evidence>
<dbReference type="CTD" id="20211514"/>
<accession>T1FRR7</accession>
<feature type="compositionally biased region" description="Low complexity" evidence="5">
    <location>
        <begin position="746"/>
        <end position="770"/>
    </location>
</feature>
<comment type="function">
    <text evidence="4">E3 ubiquitin-protein ligase which accepts ubiquitin from an E2 ubiquitin-conjugating enzyme in the form of a thioester and then directly transfers the ubiquitin to targeted substrates.</text>
</comment>
<dbReference type="EC" id="2.3.2.26" evidence="4"/>
<dbReference type="GeneID" id="20211514"/>
<gene>
    <name evidence="9" type="primary">20211514</name>
    <name evidence="8" type="ORF">HELRODRAFT_190186</name>
</gene>
<reference evidence="9" key="3">
    <citation type="submission" date="2015-06" db="UniProtKB">
        <authorList>
            <consortium name="EnsemblMetazoa"/>
        </authorList>
    </citation>
    <scope>IDENTIFICATION</scope>
</reference>
<evidence type="ECO:0000313" key="10">
    <source>
        <dbReference type="Proteomes" id="UP000015101"/>
    </source>
</evidence>
<dbReference type="FunFam" id="1.25.10.10:FF:000689">
    <property type="entry name" value="HECT ubiquitin protein ligase family protein KAK"/>
    <property type="match status" value="1"/>
</dbReference>
<dbReference type="EMBL" id="AMQM01002754">
    <property type="status" value="NOT_ANNOTATED_CDS"/>
    <property type="molecule type" value="Genomic_DNA"/>
</dbReference>
<dbReference type="PANTHER" id="PTHR45670:SF13">
    <property type="entry name" value="E3 UBIQUITIN-PROTEIN LIGASE TRIP12"/>
    <property type="match status" value="1"/>
</dbReference>
<dbReference type="Pfam" id="PF25579">
    <property type="entry name" value="TPR_TRIP12_N"/>
    <property type="match status" value="1"/>
</dbReference>
<dbReference type="UniPathway" id="UPA00143"/>
<dbReference type="InterPro" id="IPR057948">
    <property type="entry name" value="TPR_TRIP12_N"/>
</dbReference>
<dbReference type="GO" id="GO:0016567">
    <property type="term" value="P:protein ubiquitination"/>
    <property type="evidence" value="ECO:0007669"/>
    <property type="project" value="UniProtKB-UniPathway"/>
</dbReference>
<dbReference type="Proteomes" id="UP000015101">
    <property type="component" value="Unassembled WGS sequence"/>
</dbReference>